<accession>A0A1I4W5N9</accession>
<proteinExistence type="predicted"/>
<evidence type="ECO:0000313" key="3">
    <source>
        <dbReference type="Proteomes" id="UP000233491"/>
    </source>
</evidence>
<keyword evidence="1" id="KW-0732">Signal</keyword>
<sequence length="158" mass="16293">MKAVALALAGLAALATAARAEDDRIWLGLDYGDGATLVYGMPESDDAPIAFVCELPGRELILDVSLGEAFEPRAGEVAVTITAPPVKGSVSMAGSVEVSEETGDVILEAKGRLTPALSSMLSKGRELTIALGKEKRTFPLTGAKDGMRPFASACGEPS</sequence>
<protein>
    <recommendedName>
        <fullName evidence="4">Invasion associated locus B family protein</fullName>
    </recommendedName>
</protein>
<dbReference type="Proteomes" id="UP000233491">
    <property type="component" value="Unassembled WGS sequence"/>
</dbReference>
<evidence type="ECO:0008006" key="4">
    <source>
        <dbReference type="Google" id="ProtNLM"/>
    </source>
</evidence>
<feature type="chain" id="PRO_5015065849" description="Invasion associated locus B family protein" evidence="1">
    <location>
        <begin position="21"/>
        <end position="158"/>
    </location>
</feature>
<dbReference type="RefSeq" id="WP_101290632.1">
    <property type="nucleotide sequence ID" value="NZ_FOUQ01000015.1"/>
</dbReference>
<gene>
    <name evidence="2" type="ORF">CXZ10_17360</name>
</gene>
<dbReference type="AlphaFoldDB" id="A0A1I4W5N9"/>
<evidence type="ECO:0000313" key="2">
    <source>
        <dbReference type="EMBL" id="PKR87893.1"/>
    </source>
</evidence>
<organism evidence="2 3">
    <name type="scientific">Pleomorphomonas diazotrophica</name>
    <dbReference type="NCBI Taxonomy" id="1166257"/>
    <lineage>
        <taxon>Bacteria</taxon>
        <taxon>Pseudomonadati</taxon>
        <taxon>Pseudomonadota</taxon>
        <taxon>Alphaproteobacteria</taxon>
        <taxon>Hyphomicrobiales</taxon>
        <taxon>Pleomorphomonadaceae</taxon>
        <taxon>Pleomorphomonas</taxon>
    </lineage>
</organism>
<dbReference type="OrthoDB" id="7596208at2"/>
<evidence type="ECO:0000256" key="1">
    <source>
        <dbReference type="SAM" id="SignalP"/>
    </source>
</evidence>
<feature type="signal peptide" evidence="1">
    <location>
        <begin position="1"/>
        <end position="20"/>
    </location>
</feature>
<name>A0A1I4W5N9_9HYPH</name>
<dbReference type="EMBL" id="PJNW01000015">
    <property type="protein sequence ID" value="PKR87893.1"/>
    <property type="molecule type" value="Genomic_DNA"/>
</dbReference>
<keyword evidence="3" id="KW-1185">Reference proteome</keyword>
<reference evidence="2 3" key="1">
    <citation type="submission" date="2017-12" db="EMBL/GenBank/DDBJ databases">
        <title>Anaerobic carbon monoxide metabolism by Pleomorphomonas carboxyditropha sp. nov., a new mesophilic hydrogenogenic carboxidotroph.</title>
        <authorList>
            <person name="Esquivel-Elizondo S."/>
            <person name="Krajmalnik-Brown R."/>
        </authorList>
    </citation>
    <scope>NUCLEOTIDE SEQUENCE [LARGE SCALE GENOMIC DNA]</scope>
    <source>
        <strain evidence="2 3">R5-392</strain>
    </source>
</reference>
<comment type="caution">
    <text evidence="2">The sequence shown here is derived from an EMBL/GenBank/DDBJ whole genome shotgun (WGS) entry which is preliminary data.</text>
</comment>